<evidence type="ECO:0000256" key="1">
    <source>
        <dbReference type="SAM" id="Phobius"/>
    </source>
</evidence>
<keyword evidence="1" id="KW-0472">Membrane</keyword>
<dbReference type="InterPro" id="IPR041726">
    <property type="entry name" value="ACAD10_11_N"/>
</dbReference>
<gene>
    <name evidence="3" type="ORF">HZF05_06270</name>
</gene>
<keyword evidence="1" id="KW-1133">Transmembrane helix</keyword>
<evidence type="ECO:0000313" key="4">
    <source>
        <dbReference type="Proteomes" id="UP000570166"/>
    </source>
</evidence>
<dbReference type="InterPro" id="IPR002575">
    <property type="entry name" value="Aminoglycoside_PTrfase"/>
</dbReference>
<dbReference type="SUPFAM" id="SSF56112">
    <property type="entry name" value="Protein kinase-like (PK-like)"/>
    <property type="match status" value="1"/>
</dbReference>
<protein>
    <submittedName>
        <fullName evidence="3">Phosphotransferase family protein</fullName>
    </submittedName>
</protein>
<accession>A0A838L2U2</accession>
<organism evidence="3 4">
    <name type="scientific">Sphingomonas chungangi</name>
    <dbReference type="NCBI Taxonomy" id="2683589"/>
    <lineage>
        <taxon>Bacteria</taxon>
        <taxon>Pseudomonadati</taxon>
        <taxon>Pseudomonadota</taxon>
        <taxon>Alphaproteobacteria</taxon>
        <taxon>Sphingomonadales</taxon>
        <taxon>Sphingomonadaceae</taxon>
        <taxon>Sphingomonas</taxon>
    </lineage>
</organism>
<feature type="domain" description="Aminoglycoside phosphotransferase" evidence="2">
    <location>
        <begin position="31"/>
        <end position="266"/>
    </location>
</feature>
<reference evidence="3 4" key="1">
    <citation type="submission" date="2020-07" db="EMBL/GenBank/DDBJ databases">
        <authorList>
            <person name="Sun Q."/>
        </authorList>
    </citation>
    <scope>NUCLEOTIDE SEQUENCE [LARGE SCALE GENOMIC DNA]</scope>
    <source>
        <strain evidence="3 4">CGMCC 1.13654</strain>
    </source>
</reference>
<name>A0A838L2U2_9SPHN</name>
<comment type="caution">
    <text evidence="3">The sequence shown here is derived from an EMBL/GenBank/DDBJ whole genome shotgun (WGS) entry which is preliminary data.</text>
</comment>
<dbReference type="GO" id="GO:0016740">
    <property type="term" value="F:transferase activity"/>
    <property type="evidence" value="ECO:0007669"/>
    <property type="project" value="UniProtKB-KW"/>
</dbReference>
<dbReference type="AlphaFoldDB" id="A0A838L2U2"/>
<dbReference type="EMBL" id="JACEIB010000003">
    <property type="protein sequence ID" value="MBA2933701.1"/>
    <property type="molecule type" value="Genomic_DNA"/>
</dbReference>
<evidence type="ECO:0000259" key="2">
    <source>
        <dbReference type="Pfam" id="PF01636"/>
    </source>
</evidence>
<dbReference type="PANTHER" id="PTHR21310:SF40">
    <property type="entry name" value="AMINOGLYCOSIDE PHOSPHOTRANSFERASE DOMAIN-CONTAINING PROTEIN-RELATED"/>
    <property type="match status" value="1"/>
</dbReference>
<dbReference type="Gene3D" id="3.90.1200.10">
    <property type="match status" value="1"/>
</dbReference>
<feature type="transmembrane region" description="Helical" evidence="1">
    <location>
        <begin position="299"/>
        <end position="316"/>
    </location>
</feature>
<dbReference type="CDD" id="cd05154">
    <property type="entry name" value="ACAD10_11_N-like"/>
    <property type="match status" value="1"/>
</dbReference>
<dbReference type="InterPro" id="IPR011009">
    <property type="entry name" value="Kinase-like_dom_sf"/>
</dbReference>
<evidence type="ECO:0000313" key="3">
    <source>
        <dbReference type="EMBL" id="MBA2933701.1"/>
    </source>
</evidence>
<keyword evidence="1" id="KW-0812">Transmembrane</keyword>
<dbReference type="Gene3D" id="3.30.200.20">
    <property type="entry name" value="Phosphorylase Kinase, domain 1"/>
    <property type="match status" value="1"/>
</dbReference>
<dbReference type="PANTHER" id="PTHR21310">
    <property type="entry name" value="AMINOGLYCOSIDE PHOSPHOTRANSFERASE-RELATED-RELATED"/>
    <property type="match status" value="1"/>
</dbReference>
<dbReference type="Proteomes" id="UP000570166">
    <property type="component" value="Unassembled WGS sequence"/>
</dbReference>
<keyword evidence="4" id="KW-1185">Reference proteome</keyword>
<proteinExistence type="predicted"/>
<dbReference type="Pfam" id="PF01636">
    <property type="entry name" value="APH"/>
    <property type="match status" value="1"/>
</dbReference>
<dbReference type="RefSeq" id="WP_160363506.1">
    <property type="nucleotide sequence ID" value="NZ_JACEIB010000003.1"/>
</dbReference>
<keyword evidence="3" id="KW-0808">Transferase</keyword>
<sequence length="352" mass="39746">MTAEPAFPADRLADWLSARLAGRPPVVIRDVTEPAQGFSSRTVLFTAAWTDDGVKRERPLVARLQRDVAVPMLADVFHQCRVMRAITAHSSVKVPTVEFKEEDPAVLGAPFFLMDRIDGRVPPDFPSYHAQGWFAEELGAADRARHWWNGVREMHRLHAIDWQAFPFLADGVDSAPGAIFYLTRFVSRWYDWASAGRPFPIIETALRFLIANPPPLQRSGLVWNDARLGNTMFRRDGEVASLFDFEVASLGPPEADLAHWMYLDDVFSLNFGVQRIDGIPDEAAAIAGFERIYGWPMPYFSYYLAVAALKILILSIRSYGNEKAMPAPDALPDFLVGRVRHYVDRYADYLRS</sequence>
<dbReference type="InterPro" id="IPR051678">
    <property type="entry name" value="AGP_Transferase"/>
</dbReference>